<reference evidence="2" key="1">
    <citation type="submission" date="2019-08" db="EMBL/GenBank/DDBJ databases">
        <authorList>
            <person name="Kucharzyk K."/>
            <person name="Murdoch R.W."/>
            <person name="Higgins S."/>
            <person name="Loffler F."/>
        </authorList>
    </citation>
    <scope>NUCLEOTIDE SEQUENCE</scope>
</reference>
<gene>
    <name evidence="2" type="ORF">SDC9_181619</name>
</gene>
<dbReference type="PANTHER" id="PTHR30548:SF1">
    <property type="entry name" value="DEHYDRATASE SUBUNIT MJ0007-RELATED"/>
    <property type="match status" value="1"/>
</dbReference>
<dbReference type="AlphaFoldDB" id="A0A645H6J7"/>
<protein>
    <submittedName>
        <fullName evidence="2">Uncharacterized protein</fullName>
    </submittedName>
</protein>
<dbReference type="Pfam" id="PF06050">
    <property type="entry name" value="HGD-D"/>
    <property type="match status" value="1"/>
</dbReference>
<accession>A0A645H6J7</accession>
<name>A0A645H6J7_9ZZZZ</name>
<evidence type="ECO:0000256" key="1">
    <source>
        <dbReference type="ARBA" id="ARBA00005806"/>
    </source>
</evidence>
<proteinExistence type="inferred from homology"/>
<dbReference type="EMBL" id="VSSQ01087002">
    <property type="protein sequence ID" value="MPN34126.1"/>
    <property type="molecule type" value="Genomic_DNA"/>
</dbReference>
<comment type="similarity">
    <text evidence="1">Belongs to the FldB/FldC dehydratase alpha/beta subunit family.</text>
</comment>
<dbReference type="PANTHER" id="PTHR30548">
    <property type="entry name" value="2-HYDROXYGLUTARYL-COA DEHYDRATASE, D-COMPONENT-RELATED"/>
    <property type="match status" value="1"/>
</dbReference>
<sequence>MIQENAIQGVVYHVLRGCLVYDFEYQILEEELGRLGIPIIRVESDYNEEDIEQLRIRIEAFIELIKLKQLAKKKVSKGA</sequence>
<evidence type="ECO:0000313" key="2">
    <source>
        <dbReference type="EMBL" id="MPN34126.1"/>
    </source>
</evidence>
<organism evidence="2">
    <name type="scientific">bioreactor metagenome</name>
    <dbReference type="NCBI Taxonomy" id="1076179"/>
    <lineage>
        <taxon>unclassified sequences</taxon>
        <taxon>metagenomes</taxon>
        <taxon>ecological metagenomes</taxon>
    </lineage>
</organism>
<dbReference type="InterPro" id="IPR010327">
    <property type="entry name" value="FldB/FldC_alpha/beta"/>
</dbReference>
<comment type="caution">
    <text evidence="2">The sequence shown here is derived from an EMBL/GenBank/DDBJ whole genome shotgun (WGS) entry which is preliminary data.</text>
</comment>
<dbReference type="Gene3D" id="3.40.50.11900">
    <property type="match status" value="1"/>
</dbReference>